<dbReference type="EMBL" id="CM007387">
    <property type="protein sequence ID" value="ONK63694.1"/>
    <property type="molecule type" value="Genomic_DNA"/>
</dbReference>
<feature type="compositionally biased region" description="Basic and acidic residues" evidence="1">
    <location>
        <begin position="599"/>
        <end position="611"/>
    </location>
</feature>
<feature type="domain" description="AT3G52170-like helix-turn-helix" evidence="2">
    <location>
        <begin position="33"/>
        <end position="81"/>
    </location>
</feature>
<feature type="region of interest" description="Disordered" evidence="1">
    <location>
        <begin position="581"/>
        <end position="636"/>
    </location>
</feature>
<organism evidence="3 4">
    <name type="scientific">Asparagus officinalis</name>
    <name type="common">Garden asparagus</name>
    <dbReference type="NCBI Taxonomy" id="4686"/>
    <lineage>
        <taxon>Eukaryota</taxon>
        <taxon>Viridiplantae</taxon>
        <taxon>Streptophyta</taxon>
        <taxon>Embryophyta</taxon>
        <taxon>Tracheophyta</taxon>
        <taxon>Spermatophyta</taxon>
        <taxon>Magnoliopsida</taxon>
        <taxon>Liliopsida</taxon>
        <taxon>Asparagales</taxon>
        <taxon>Asparagaceae</taxon>
        <taxon>Asparagoideae</taxon>
        <taxon>Asparagus</taxon>
    </lineage>
</organism>
<evidence type="ECO:0000259" key="2">
    <source>
        <dbReference type="Pfam" id="PF25896"/>
    </source>
</evidence>
<name>A0A5P1ED01_ASPOF</name>
<proteinExistence type="predicted"/>
<dbReference type="Pfam" id="PF25896">
    <property type="entry name" value="HTH_AT3G52170"/>
    <property type="match status" value="1"/>
</dbReference>
<dbReference type="InterPro" id="IPR058941">
    <property type="entry name" value="HTH_AT3G52170-like"/>
</dbReference>
<dbReference type="InterPro" id="IPR058942">
    <property type="entry name" value="AT3G52170-like"/>
</dbReference>
<keyword evidence="4" id="KW-1185">Reference proteome</keyword>
<feature type="compositionally biased region" description="Basic and acidic residues" evidence="1">
    <location>
        <begin position="23"/>
        <end position="38"/>
    </location>
</feature>
<feature type="compositionally biased region" description="Polar residues" evidence="1">
    <location>
        <begin position="613"/>
        <end position="627"/>
    </location>
</feature>
<evidence type="ECO:0000313" key="4">
    <source>
        <dbReference type="Proteomes" id="UP000243459"/>
    </source>
</evidence>
<evidence type="ECO:0000256" key="1">
    <source>
        <dbReference type="SAM" id="MobiDB-lite"/>
    </source>
</evidence>
<dbReference type="Proteomes" id="UP000243459">
    <property type="component" value="Chromosome 7"/>
</dbReference>
<reference evidence="4" key="1">
    <citation type="journal article" date="2017" name="Nat. Commun.">
        <title>The asparagus genome sheds light on the origin and evolution of a young Y chromosome.</title>
        <authorList>
            <person name="Harkess A."/>
            <person name="Zhou J."/>
            <person name="Xu C."/>
            <person name="Bowers J.E."/>
            <person name="Van der Hulst R."/>
            <person name="Ayyampalayam S."/>
            <person name="Mercati F."/>
            <person name="Riccardi P."/>
            <person name="McKain M.R."/>
            <person name="Kakrana A."/>
            <person name="Tang H."/>
            <person name="Ray J."/>
            <person name="Groenendijk J."/>
            <person name="Arikit S."/>
            <person name="Mathioni S.M."/>
            <person name="Nakano M."/>
            <person name="Shan H."/>
            <person name="Telgmann-Rauber A."/>
            <person name="Kanno A."/>
            <person name="Yue Z."/>
            <person name="Chen H."/>
            <person name="Li W."/>
            <person name="Chen Y."/>
            <person name="Xu X."/>
            <person name="Zhang Y."/>
            <person name="Luo S."/>
            <person name="Chen H."/>
            <person name="Gao J."/>
            <person name="Mao Z."/>
            <person name="Pires J.C."/>
            <person name="Luo M."/>
            <person name="Kudrna D."/>
            <person name="Wing R.A."/>
            <person name="Meyers B.C."/>
            <person name="Yi K."/>
            <person name="Kong H."/>
            <person name="Lavrijsen P."/>
            <person name="Sunseri F."/>
            <person name="Falavigna A."/>
            <person name="Ye Y."/>
            <person name="Leebens-Mack J.H."/>
            <person name="Chen G."/>
        </authorList>
    </citation>
    <scope>NUCLEOTIDE SEQUENCE [LARGE SCALE GENOMIC DNA]</scope>
    <source>
        <strain evidence="4">cv. DH0086</strain>
    </source>
</reference>
<feature type="region of interest" description="Disordered" evidence="1">
    <location>
        <begin position="438"/>
        <end position="463"/>
    </location>
</feature>
<dbReference type="PANTHER" id="PTHR34568">
    <property type="entry name" value="RRM DOMAIN-CONTAINING PROTEIN"/>
    <property type="match status" value="1"/>
</dbReference>
<protein>
    <recommendedName>
        <fullName evidence="2">AT3G52170-like helix-turn-helix domain-containing protein</fullName>
    </recommendedName>
</protein>
<dbReference type="AlphaFoldDB" id="A0A5P1ED01"/>
<sequence>MQSVHCSWAGRTFGIARCSSSDSGDKKPRSRRTKEERKTMVESFVKKYQSLNNGKFPSLNLTHKEVGGSFYIVREIVREIIQENRVLCPGNSTSKALNLEYGPEEMTGDSFAMDTSAPLSISTINLAVNQEQGESFSLSNDEKRTSSEIIEIEKSVNQEYMETDPNITFVSQVLDGEQDHVISTGYPNEKLENASNVVSNIGELSGVRDEKLGVYEKTHAEVSVFSPENSSKFEKLVPSYETVSTTPLQSESDLDGEEYHENFNGTYINEKLENLSYEEPNLSRLSGVMYEKLGVSEQTRGEVQVHSSENSGKVESLAGSVTSPLIQYSSDSEQYHGISNGSLLNGMLESCKDDNLGKRSGSENDNVEVSEQTHAEVQVHSPEISEKVASMTHPMFDSKIGMTGSIDSPSPSSSLPLSDNFFRTSICPDPLTACASLSGGEDRPLSSADAVTSNPGKSQNSIGMTTSLEVPKTSDSDEVSVAFMPFEKGSVINKSETTETLSSIVADEISDANPCRQLSFEKDTVAGMPEMTGTLMSADIDEVSTKMNGSIQQNLESPALGGRGLLVNSLLPSNDFKNALTNTESASGEPIQPSVKSIRCSEVKPEHERDLSNIGSAKNSGSIAQNDGSEKPETADTSSIWAAIKSLLNAVAKFWTE</sequence>
<dbReference type="OrthoDB" id="787154at2759"/>
<feature type="region of interest" description="Disordered" evidence="1">
    <location>
        <begin position="18"/>
        <end position="38"/>
    </location>
</feature>
<accession>A0A5P1ED01</accession>
<evidence type="ECO:0000313" key="3">
    <source>
        <dbReference type="EMBL" id="ONK63694.1"/>
    </source>
</evidence>
<dbReference type="PANTHER" id="PTHR34568:SF1">
    <property type="entry name" value="DNA BINDING PROTEIN"/>
    <property type="match status" value="1"/>
</dbReference>
<feature type="compositionally biased region" description="Polar residues" evidence="1">
    <location>
        <begin position="449"/>
        <end position="463"/>
    </location>
</feature>
<dbReference type="Gramene" id="ONK63694">
    <property type="protein sequence ID" value="ONK63694"/>
    <property type="gene ID" value="A4U43_C07F17920"/>
</dbReference>
<gene>
    <name evidence="3" type="ORF">A4U43_C07F17920</name>
</gene>